<organism evidence="2 3">
    <name type="scientific">Paractinoplanes durhamensis</name>
    <dbReference type="NCBI Taxonomy" id="113563"/>
    <lineage>
        <taxon>Bacteria</taxon>
        <taxon>Bacillati</taxon>
        <taxon>Actinomycetota</taxon>
        <taxon>Actinomycetes</taxon>
        <taxon>Micromonosporales</taxon>
        <taxon>Micromonosporaceae</taxon>
        <taxon>Paractinoplanes</taxon>
    </lineage>
</organism>
<reference evidence="2 3" key="1">
    <citation type="submission" date="2021-01" db="EMBL/GenBank/DDBJ databases">
        <title>Whole genome shotgun sequence of Actinoplanes durhamensis NBRC 14914.</title>
        <authorList>
            <person name="Komaki H."/>
            <person name="Tamura T."/>
        </authorList>
    </citation>
    <scope>NUCLEOTIDE SEQUENCE [LARGE SCALE GENOMIC DNA]</scope>
    <source>
        <strain evidence="2 3">NBRC 14914</strain>
    </source>
</reference>
<gene>
    <name evidence="2" type="ORF">Adu01nite_25910</name>
</gene>
<evidence type="ECO:0000313" key="3">
    <source>
        <dbReference type="Proteomes" id="UP000637628"/>
    </source>
</evidence>
<name>A0ABQ3YUG7_9ACTN</name>
<proteinExistence type="predicted"/>
<comment type="caution">
    <text evidence="2">The sequence shown here is derived from an EMBL/GenBank/DDBJ whole genome shotgun (WGS) entry which is preliminary data.</text>
</comment>
<dbReference type="RefSeq" id="WP_203726844.1">
    <property type="nucleotide sequence ID" value="NZ_BAAATX010000014.1"/>
</dbReference>
<dbReference type="EMBL" id="BOML01000021">
    <property type="protein sequence ID" value="GIE01241.1"/>
    <property type="molecule type" value="Genomic_DNA"/>
</dbReference>
<keyword evidence="3" id="KW-1185">Reference proteome</keyword>
<evidence type="ECO:0000313" key="2">
    <source>
        <dbReference type="EMBL" id="GIE01241.1"/>
    </source>
</evidence>
<dbReference type="Proteomes" id="UP000637628">
    <property type="component" value="Unassembled WGS sequence"/>
</dbReference>
<sequence>MLADRVAALMRSGGWRHVTVTASMGNLGTDVVGVAADGRRWVLRCHRDPARLDPADVHRFADAVRQMRRAEVTMLVIAGTAPGPVLHAAAKAGVTVVDADSLSWWTSLQS</sequence>
<dbReference type="InterPro" id="IPR007560">
    <property type="entry name" value="Restrct_endonuc_IV_Mrr"/>
</dbReference>
<dbReference type="Pfam" id="PF04471">
    <property type="entry name" value="Mrr_cat"/>
    <property type="match status" value="1"/>
</dbReference>
<feature type="domain" description="Restriction endonuclease type IV Mrr" evidence="1">
    <location>
        <begin position="4"/>
        <end position="103"/>
    </location>
</feature>
<evidence type="ECO:0000259" key="1">
    <source>
        <dbReference type="Pfam" id="PF04471"/>
    </source>
</evidence>
<protein>
    <recommendedName>
        <fullName evidence="1">Restriction endonuclease type IV Mrr domain-containing protein</fullName>
    </recommendedName>
</protein>
<accession>A0ABQ3YUG7</accession>